<dbReference type="InterPro" id="IPR000531">
    <property type="entry name" value="Beta-barrel_TonB"/>
</dbReference>
<feature type="domain" description="TonB-dependent receptor plug" evidence="15">
    <location>
        <begin position="56"/>
        <end position="163"/>
    </location>
</feature>
<comment type="caution">
    <text evidence="16">The sequence shown here is derived from an EMBL/GenBank/DDBJ whole genome shotgun (WGS) entry which is preliminary data.</text>
</comment>
<comment type="similarity">
    <text evidence="2 11 12">Belongs to the TonB-dependent receptor family.</text>
</comment>
<dbReference type="InterPro" id="IPR037066">
    <property type="entry name" value="Plug_dom_sf"/>
</dbReference>
<evidence type="ECO:0000256" key="6">
    <source>
        <dbReference type="ARBA" id="ARBA00022729"/>
    </source>
</evidence>
<evidence type="ECO:0000256" key="4">
    <source>
        <dbReference type="ARBA" id="ARBA00022452"/>
    </source>
</evidence>
<gene>
    <name evidence="16" type="ORF">LNV07_00215</name>
</gene>
<evidence type="ECO:0000256" key="12">
    <source>
        <dbReference type="RuleBase" id="RU003357"/>
    </source>
</evidence>
<dbReference type="RefSeq" id="WP_263569168.1">
    <property type="nucleotide sequence ID" value="NZ_JAJIRN010000001.1"/>
</dbReference>
<evidence type="ECO:0000256" key="8">
    <source>
        <dbReference type="ARBA" id="ARBA00023136"/>
    </source>
</evidence>
<dbReference type="Gene3D" id="2.40.170.20">
    <property type="entry name" value="TonB-dependent receptor, beta-barrel domain"/>
    <property type="match status" value="1"/>
</dbReference>
<evidence type="ECO:0000256" key="13">
    <source>
        <dbReference type="SAM" id="SignalP"/>
    </source>
</evidence>
<evidence type="ECO:0000259" key="15">
    <source>
        <dbReference type="Pfam" id="PF07715"/>
    </source>
</evidence>
<dbReference type="Gene3D" id="2.170.130.10">
    <property type="entry name" value="TonB-dependent receptor, plug domain"/>
    <property type="match status" value="1"/>
</dbReference>
<evidence type="ECO:0000256" key="2">
    <source>
        <dbReference type="ARBA" id="ARBA00009810"/>
    </source>
</evidence>
<keyword evidence="7 12" id="KW-0798">TonB box</keyword>
<keyword evidence="17" id="KW-1185">Reference proteome</keyword>
<comment type="subcellular location">
    <subcellularLocation>
        <location evidence="1 11">Cell outer membrane</location>
        <topology evidence="1 11">Multi-pass membrane protein</topology>
    </subcellularLocation>
</comment>
<evidence type="ECO:0000256" key="9">
    <source>
        <dbReference type="ARBA" id="ARBA00023170"/>
    </source>
</evidence>
<dbReference type="EMBL" id="JAJIRN010000001">
    <property type="protein sequence ID" value="MCV2366527.1"/>
    <property type="molecule type" value="Genomic_DNA"/>
</dbReference>
<feature type="chain" id="PRO_5046585646" evidence="13">
    <location>
        <begin position="25"/>
        <end position="646"/>
    </location>
</feature>
<name>A0ABT2YAB6_9BURK</name>
<keyword evidence="10 11" id="KW-0998">Cell outer membrane</keyword>
<reference evidence="16 17" key="1">
    <citation type="submission" date="2021-11" db="EMBL/GenBank/DDBJ databases">
        <authorList>
            <person name="Liang Q."/>
            <person name="Mou H."/>
            <person name="Liu Z."/>
        </authorList>
    </citation>
    <scope>NUCLEOTIDE SEQUENCE [LARGE SCALE GENOMIC DNA]</scope>
    <source>
        <strain evidence="16 17">CHU3</strain>
    </source>
</reference>
<evidence type="ECO:0000259" key="14">
    <source>
        <dbReference type="Pfam" id="PF00593"/>
    </source>
</evidence>
<evidence type="ECO:0000313" key="16">
    <source>
        <dbReference type="EMBL" id="MCV2366527.1"/>
    </source>
</evidence>
<keyword evidence="9 16" id="KW-0675">Receptor</keyword>
<dbReference type="InterPro" id="IPR012910">
    <property type="entry name" value="Plug_dom"/>
</dbReference>
<dbReference type="PROSITE" id="PS52016">
    <property type="entry name" value="TONB_DEPENDENT_REC_3"/>
    <property type="match status" value="1"/>
</dbReference>
<dbReference type="PANTHER" id="PTHR30069">
    <property type="entry name" value="TONB-DEPENDENT OUTER MEMBRANE RECEPTOR"/>
    <property type="match status" value="1"/>
</dbReference>
<dbReference type="Proteomes" id="UP001209701">
    <property type="component" value="Unassembled WGS sequence"/>
</dbReference>
<proteinExistence type="inferred from homology"/>
<keyword evidence="6 13" id="KW-0732">Signal</keyword>
<dbReference type="SUPFAM" id="SSF56935">
    <property type="entry name" value="Porins"/>
    <property type="match status" value="1"/>
</dbReference>
<evidence type="ECO:0000256" key="3">
    <source>
        <dbReference type="ARBA" id="ARBA00022448"/>
    </source>
</evidence>
<dbReference type="InterPro" id="IPR039426">
    <property type="entry name" value="TonB-dep_rcpt-like"/>
</dbReference>
<accession>A0ABT2YAB6</accession>
<dbReference type="InterPro" id="IPR036942">
    <property type="entry name" value="Beta-barrel_TonB_sf"/>
</dbReference>
<feature type="signal peptide" evidence="13">
    <location>
        <begin position="1"/>
        <end position="24"/>
    </location>
</feature>
<evidence type="ECO:0000256" key="1">
    <source>
        <dbReference type="ARBA" id="ARBA00004571"/>
    </source>
</evidence>
<evidence type="ECO:0000256" key="11">
    <source>
        <dbReference type="PROSITE-ProRule" id="PRU01360"/>
    </source>
</evidence>
<keyword evidence="3 11" id="KW-0813">Transport</keyword>
<sequence length="646" mass="71217">MSRSGSFIHRLFSAVLFATSTNLACAVAATPLMELSLEDLLQVRITAATLTEASLTTVPASATVFVREQIQQLGVKTLEELMNHVPGYQSFLIDDANALYSSRSRRIAFATREVLVILDGQRLNHDTFGGSNDNNLPLANVARVEFLRGPGSAIYGANAFLGVINIITSKTLNDAAVSLVGARKIYSEINASHAFDNGLQTSIFIQGVNGKGEKQSVFAPAEGKFTNVQPDRSDQVINWNAQWGEWALQAHYANSRVDGGYVIGSANDDDNKLRTRTSFWAMNYRHQISDGWLVSSRIFNSNFSNLYQFRQTTAPAIASSISSGREIGSENRLSWHQGKADALLGFDYSHNSGDAQAQIWLPPAAPQASIDAIPSTKRNVAALYAQWQDDFFDGLSYIMGVRHDQYSDIGGNTSPRLGLIWKMNLKNTLKILYGEAFRAPAYNELGYKNNFFQVGNPNLTPELAKTTELIWIHSDAGHFSSISLFDTDIKNSVELNLATPLPHPYINGANQHMHGAEFEWLWHFANNWQLRSNLTHMFKPAVAINKDAESMAGASVIYQARGLSASLSGRYRGAVKTRDASAQGYHALGAFALFDAHVNYRIDSAWQIFGTVRNLADRNYTLPAAVNNVGVPGGRRQVEIGARWYF</sequence>
<evidence type="ECO:0000256" key="7">
    <source>
        <dbReference type="ARBA" id="ARBA00023077"/>
    </source>
</evidence>
<evidence type="ECO:0000256" key="10">
    <source>
        <dbReference type="ARBA" id="ARBA00023237"/>
    </source>
</evidence>
<keyword evidence="4 11" id="KW-1134">Transmembrane beta strand</keyword>
<evidence type="ECO:0000313" key="17">
    <source>
        <dbReference type="Proteomes" id="UP001209701"/>
    </source>
</evidence>
<dbReference type="PANTHER" id="PTHR30069:SF29">
    <property type="entry name" value="HEMOGLOBIN AND HEMOGLOBIN-HAPTOGLOBIN-BINDING PROTEIN 1-RELATED"/>
    <property type="match status" value="1"/>
</dbReference>
<protein>
    <submittedName>
        <fullName evidence="16">TonB-dependent receptor</fullName>
    </submittedName>
</protein>
<feature type="domain" description="TonB-dependent receptor-like beta-barrel" evidence="14">
    <location>
        <begin position="234"/>
        <end position="615"/>
    </location>
</feature>
<evidence type="ECO:0000256" key="5">
    <source>
        <dbReference type="ARBA" id="ARBA00022692"/>
    </source>
</evidence>
<dbReference type="Pfam" id="PF00593">
    <property type="entry name" value="TonB_dep_Rec_b-barrel"/>
    <property type="match status" value="1"/>
</dbReference>
<dbReference type="Pfam" id="PF07715">
    <property type="entry name" value="Plug"/>
    <property type="match status" value="1"/>
</dbReference>
<organism evidence="16 17">
    <name type="scientific">Roseateles oligotrophus</name>
    <dbReference type="NCBI Taxonomy" id="1769250"/>
    <lineage>
        <taxon>Bacteria</taxon>
        <taxon>Pseudomonadati</taxon>
        <taxon>Pseudomonadota</taxon>
        <taxon>Betaproteobacteria</taxon>
        <taxon>Burkholderiales</taxon>
        <taxon>Sphaerotilaceae</taxon>
        <taxon>Roseateles</taxon>
    </lineage>
</organism>
<keyword evidence="8 11" id="KW-0472">Membrane</keyword>
<keyword evidence="5 11" id="KW-0812">Transmembrane</keyword>